<feature type="compositionally biased region" description="Basic and acidic residues" evidence="1">
    <location>
        <begin position="65"/>
        <end position="77"/>
    </location>
</feature>
<feature type="compositionally biased region" description="Polar residues" evidence="1">
    <location>
        <begin position="78"/>
        <end position="88"/>
    </location>
</feature>
<keyword evidence="3" id="KW-1185">Reference proteome</keyword>
<gene>
    <name evidence="2" type="ORF">BP5553_03550</name>
</gene>
<feature type="region of interest" description="Disordered" evidence="1">
    <location>
        <begin position="32"/>
        <end position="113"/>
    </location>
</feature>
<dbReference type="Proteomes" id="UP000254866">
    <property type="component" value="Unassembled WGS sequence"/>
</dbReference>
<dbReference type="OrthoDB" id="3945172at2759"/>
<evidence type="ECO:0000313" key="2">
    <source>
        <dbReference type="EMBL" id="RDL39210.1"/>
    </source>
</evidence>
<evidence type="ECO:0000256" key="1">
    <source>
        <dbReference type="SAM" id="MobiDB-lite"/>
    </source>
</evidence>
<proteinExistence type="predicted"/>
<reference evidence="2 3" key="1">
    <citation type="journal article" date="2018" name="IMA Fungus">
        <title>IMA Genome-F 9: Draft genome sequence of Annulohypoxylon stygium, Aspergillus mulundensis, Berkeleyomyces basicola (syn. Thielaviopsis basicola), Ceratocystis smalleyi, two Cercospora beticola strains, Coleophoma cylindrospora, Fusarium fracticaudum, Phialophora cf. hyalina, and Morchella septimelata.</title>
        <authorList>
            <person name="Wingfield B.D."/>
            <person name="Bills G.F."/>
            <person name="Dong Y."/>
            <person name="Huang W."/>
            <person name="Nel W.J."/>
            <person name="Swalarsk-Parry B.S."/>
            <person name="Vaghefi N."/>
            <person name="Wilken P.M."/>
            <person name="An Z."/>
            <person name="de Beer Z.W."/>
            <person name="De Vos L."/>
            <person name="Chen L."/>
            <person name="Duong T.A."/>
            <person name="Gao Y."/>
            <person name="Hammerbacher A."/>
            <person name="Kikkert J.R."/>
            <person name="Li Y."/>
            <person name="Li H."/>
            <person name="Li K."/>
            <person name="Li Q."/>
            <person name="Liu X."/>
            <person name="Ma X."/>
            <person name="Naidoo K."/>
            <person name="Pethybridge S.J."/>
            <person name="Sun J."/>
            <person name="Steenkamp E.T."/>
            <person name="van der Nest M.A."/>
            <person name="van Wyk S."/>
            <person name="Wingfield M.J."/>
            <person name="Xiong C."/>
            <person name="Yue Q."/>
            <person name="Zhang X."/>
        </authorList>
    </citation>
    <scope>NUCLEOTIDE SEQUENCE [LARGE SCALE GENOMIC DNA]</scope>
    <source>
        <strain evidence="2 3">BP 5553</strain>
    </source>
</reference>
<evidence type="ECO:0000313" key="3">
    <source>
        <dbReference type="Proteomes" id="UP000254866"/>
    </source>
</evidence>
<dbReference type="RefSeq" id="XP_031871866.1">
    <property type="nucleotide sequence ID" value="XM_032012173.1"/>
</dbReference>
<accession>A0A370TUN4</accession>
<sequence length="113" mass="12331">MSHLTRRILPNSLSSLRKPCIARSPTTRLLTTTTSVQKWKGSTGKDHITNGADSHNVQQDAVMAGKKERGEVDRSRGISEQSGGSNQKARQEFPEAPDTVGMQDERGQKKGDA</sequence>
<name>A0A370TUN4_9HELO</name>
<dbReference type="AlphaFoldDB" id="A0A370TUN4"/>
<dbReference type="EMBL" id="NPIC01000002">
    <property type="protein sequence ID" value="RDL39210.1"/>
    <property type="molecule type" value="Genomic_DNA"/>
</dbReference>
<protein>
    <submittedName>
        <fullName evidence="2">Uncharacterized protein</fullName>
    </submittedName>
</protein>
<organism evidence="2 3">
    <name type="scientific">Venustampulla echinocandica</name>
    <dbReference type="NCBI Taxonomy" id="2656787"/>
    <lineage>
        <taxon>Eukaryota</taxon>
        <taxon>Fungi</taxon>
        <taxon>Dikarya</taxon>
        <taxon>Ascomycota</taxon>
        <taxon>Pezizomycotina</taxon>
        <taxon>Leotiomycetes</taxon>
        <taxon>Helotiales</taxon>
        <taxon>Pleuroascaceae</taxon>
        <taxon>Venustampulla</taxon>
    </lineage>
</organism>
<feature type="compositionally biased region" description="Basic and acidic residues" evidence="1">
    <location>
        <begin position="103"/>
        <end position="113"/>
    </location>
</feature>
<comment type="caution">
    <text evidence="2">The sequence shown here is derived from an EMBL/GenBank/DDBJ whole genome shotgun (WGS) entry which is preliminary data.</text>
</comment>
<dbReference type="GeneID" id="43596399"/>